<comment type="caution">
    <text evidence="2">The sequence shown here is derived from an EMBL/GenBank/DDBJ whole genome shotgun (WGS) entry which is preliminary data.</text>
</comment>
<protein>
    <submittedName>
        <fullName evidence="2">Uncharacterized protein</fullName>
    </submittedName>
</protein>
<sequence length="131" mass="14379">MNGGVEILPAEVEKFSISKESLKSVLGENLGGDVESIEVSDGGVRVSFSTSFLNGILGKVYQRRVETIDVNGEEVKIKLGERTVKAEKETTAEGDVQRRGGEENKENENEGEAKKKDNDLSKRLQQIRNAL</sequence>
<dbReference type="AlphaFoldDB" id="A0A133UPM9"/>
<feature type="region of interest" description="Disordered" evidence="1">
    <location>
        <begin position="86"/>
        <end position="131"/>
    </location>
</feature>
<feature type="compositionally biased region" description="Basic and acidic residues" evidence="1">
    <location>
        <begin position="86"/>
        <end position="122"/>
    </location>
</feature>
<gene>
    <name evidence="2" type="ORF">AKJ37_05845</name>
</gene>
<keyword evidence="3" id="KW-1185">Reference proteome</keyword>
<organism evidence="2 3">
    <name type="scientific">candidate division MSBL1 archaeon SCGC-AAA259I09</name>
    <dbReference type="NCBI Taxonomy" id="1698267"/>
    <lineage>
        <taxon>Archaea</taxon>
        <taxon>Methanobacteriati</taxon>
        <taxon>Methanobacteriota</taxon>
        <taxon>candidate division MSBL1</taxon>
    </lineage>
</organism>
<name>A0A133UPM9_9EURY</name>
<dbReference type="Proteomes" id="UP000070463">
    <property type="component" value="Unassembled WGS sequence"/>
</dbReference>
<evidence type="ECO:0000256" key="1">
    <source>
        <dbReference type="SAM" id="MobiDB-lite"/>
    </source>
</evidence>
<dbReference type="EMBL" id="LHXR01000100">
    <property type="protein sequence ID" value="KXA96192.1"/>
    <property type="molecule type" value="Genomic_DNA"/>
</dbReference>
<proteinExistence type="predicted"/>
<evidence type="ECO:0000313" key="2">
    <source>
        <dbReference type="EMBL" id="KXA96192.1"/>
    </source>
</evidence>
<evidence type="ECO:0000313" key="3">
    <source>
        <dbReference type="Proteomes" id="UP000070463"/>
    </source>
</evidence>
<accession>A0A133UPM9</accession>
<reference evidence="2 3" key="1">
    <citation type="journal article" date="2016" name="Sci. Rep.">
        <title>Metabolic traits of an uncultured archaeal lineage -MSBL1- from brine pools of the Red Sea.</title>
        <authorList>
            <person name="Mwirichia R."/>
            <person name="Alam I."/>
            <person name="Rashid M."/>
            <person name="Vinu M."/>
            <person name="Ba-Alawi W."/>
            <person name="Anthony Kamau A."/>
            <person name="Kamanda Ngugi D."/>
            <person name="Goker M."/>
            <person name="Klenk H.P."/>
            <person name="Bajic V."/>
            <person name="Stingl U."/>
        </authorList>
    </citation>
    <scope>NUCLEOTIDE SEQUENCE [LARGE SCALE GENOMIC DNA]</scope>
    <source>
        <strain evidence="2">SCGC-AAA259I09</strain>
    </source>
</reference>